<protein>
    <submittedName>
        <fullName evidence="1">Uncharacterized protein</fullName>
    </submittedName>
</protein>
<comment type="caution">
    <text evidence="1">The sequence shown here is derived from an EMBL/GenBank/DDBJ whole genome shotgun (WGS) entry which is preliminary data.</text>
</comment>
<proteinExistence type="predicted"/>
<gene>
    <name evidence="1" type="ORF">EVAR_36809_1</name>
</gene>
<evidence type="ECO:0000313" key="2">
    <source>
        <dbReference type="Proteomes" id="UP000299102"/>
    </source>
</evidence>
<dbReference type="Proteomes" id="UP000299102">
    <property type="component" value="Unassembled WGS sequence"/>
</dbReference>
<evidence type="ECO:0000313" key="1">
    <source>
        <dbReference type="EMBL" id="GBP55226.1"/>
    </source>
</evidence>
<dbReference type="EMBL" id="BGZK01000663">
    <property type="protein sequence ID" value="GBP55226.1"/>
    <property type="molecule type" value="Genomic_DNA"/>
</dbReference>
<dbReference type="OrthoDB" id="411871at2759"/>
<name>A0A4C1WUL6_EUMVA</name>
<sequence length="154" mass="17599">MRIYSDTKKIGLVHNIQYLSLWDGIYRVIRETDKNREDVLLQTDSGHVLGPNESVTVLAKIFFADDQVDINDLHHTAVRRRTDGDNQLPITSGDLPGVNPNFTRAEKAIFWDLRLFLAMTNKCLDLGFFPRAWKVAAIKIIPKPSKDDYARTKS</sequence>
<organism evidence="1 2">
    <name type="scientific">Eumeta variegata</name>
    <name type="common">Bagworm moth</name>
    <name type="synonym">Eumeta japonica</name>
    <dbReference type="NCBI Taxonomy" id="151549"/>
    <lineage>
        <taxon>Eukaryota</taxon>
        <taxon>Metazoa</taxon>
        <taxon>Ecdysozoa</taxon>
        <taxon>Arthropoda</taxon>
        <taxon>Hexapoda</taxon>
        <taxon>Insecta</taxon>
        <taxon>Pterygota</taxon>
        <taxon>Neoptera</taxon>
        <taxon>Endopterygota</taxon>
        <taxon>Lepidoptera</taxon>
        <taxon>Glossata</taxon>
        <taxon>Ditrysia</taxon>
        <taxon>Tineoidea</taxon>
        <taxon>Psychidae</taxon>
        <taxon>Oiketicinae</taxon>
        <taxon>Eumeta</taxon>
    </lineage>
</organism>
<accession>A0A4C1WUL6</accession>
<reference evidence="1 2" key="1">
    <citation type="journal article" date="2019" name="Commun. Biol.">
        <title>The bagworm genome reveals a unique fibroin gene that provides high tensile strength.</title>
        <authorList>
            <person name="Kono N."/>
            <person name="Nakamura H."/>
            <person name="Ohtoshi R."/>
            <person name="Tomita M."/>
            <person name="Numata K."/>
            <person name="Arakawa K."/>
        </authorList>
    </citation>
    <scope>NUCLEOTIDE SEQUENCE [LARGE SCALE GENOMIC DNA]</scope>
</reference>
<dbReference type="AlphaFoldDB" id="A0A4C1WUL6"/>
<keyword evidence="2" id="KW-1185">Reference proteome</keyword>